<dbReference type="SUPFAM" id="SSF53335">
    <property type="entry name" value="S-adenosyl-L-methionine-dependent methyltransferases"/>
    <property type="match status" value="1"/>
</dbReference>
<dbReference type="Gene3D" id="3.40.50.150">
    <property type="entry name" value="Vaccinia Virus protein VP39"/>
    <property type="match status" value="1"/>
</dbReference>
<dbReference type="InterPro" id="IPR013216">
    <property type="entry name" value="Methyltransf_11"/>
</dbReference>
<evidence type="ECO:0000313" key="2">
    <source>
        <dbReference type="EMBL" id="QDU55345.1"/>
    </source>
</evidence>
<dbReference type="InterPro" id="IPR029063">
    <property type="entry name" value="SAM-dependent_MTases_sf"/>
</dbReference>
<evidence type="ECO:0000259" key="1">
    <source>
        <dbReference type="Pfam" id="PF08241"/>
    </source>
</evidence>
<gene>
    <name evidence="2" type="ORF">Pan181_15340</name>
</gene>
<dbReference type="AlphaFoldDB" id="A0A518AKT5"/>
<keyword evidence="3" id="KW-1185">Reference proteome</keyword>
<evidence type="ECO:0000313" key="3">
    <source>
        <dbReference type="Proteomes" id="UP000315750"/>
    </source>
</evidence>
<dbReference type="KEGG" id="amuc:Pan181_15340"/>
<dbReference type="EMBL" id="CP036278">
    <property type="protein sequence ID" value="QDU55345.1"/>
    <property type="molecule type" value="Genomic_DNA"/>
</dbReference>
<reference evidence="2 3" key="1">
    <citation type="submission" date="2019-02" db="EMBL/GenBank/DDBJ databases">
        <title>Deep-cultivation of Planctomycetes and their phenomic and genomic characterization uncovers novel biology.</title>
        <authorList>
            <person name="Wiegand S."/>
            <person name="Jogler M."/>
            <person name="Boedeker C."/>
            <person name="Pinto D."/>
            <person name="Vollmers J."/>
            <person name="Rivas-Marin E."/>
            <person name="Kohn T."/>
            <person name="Peeters S.H."/>
            <person name="Heuer A."/>
            <person name="Rast P."/>
            <person name="Oberbeckmann S."/>
            <person name="Bunk B."/>
            <person name="Jeske O."/>
            <person name="Meyerdierks A."/>
            <person name="Storesund J.E."/>
            <person name="Kallscheuer N."/>
            <person name="Luecker S."/>
            <person name="Lage O.M."/>
            <person name="Pohl T."/>
            <person name="Merkel B.J."/>
            <person name="Hornburger P."/>
            <person name="Mueller R.-W."/>
            <person name="Bruemmer F."/>
            <person name="Labrenz M."/>
            <person name="Spormann A.M."/>
            <person name="Op den Camp H."/>
            <person name="Overmann J."/>
            <person name="Amann R."/>
            <person name="Jetten M.S.M."/>
            <person name="Mascher T."/>
            <person name="Medema M.H."/>
            <person name="Devos D.P."/>
            <person name="Kaster A.-K."/>
            <person name="Ovreas L."/>
            <person name="Rohde M."/>
            <person name="Galperin M.Y."/>
            <person name="Jogler C."/>
        </authorList>
    </citation>
    <scope>NUCLEOTIDE SEQUENCE [LARGE SCALE GENOMIC DNA]</scope>
    <source>
        <strain evidence="2 3">Pan181</strain>
    </source>
</reference>
<dbReference type="GO" id="GO:0008757">
    <property type="term" value="F:S-adenosylmethionine-dependent methyltransferase activity"/>
    <property type="evidence" value="ECO:0007669"/>
    <property type="project" value="InterPro"/>
</dbReference>
<accession>A0A518AKT5</accession>
<proteinExistence type="predicted"/>
<organism evidence="2 3">
    <name type="scientific">Aeoliella mucimassa</name>
    <dbReference type="NCBI Taxonomy" id="2527972"/>
    <lineage>
        <taxon>Bacteria</taxon>
        <taxon>Pseudomonadati</taxon>
        <taxon>Planctomycetota</taxon>
        <taxon>Planctomycetia</taxon>
        <taxon>Pirellulales</taxon>
        <taxon>Lacipirellulaceae</taxon>
        <taxon>Aeoliella</taxon>
    </lineage>
</organism>
<protein>
    <recommendedName>
        <fullName evidence="1">Methyltransferase type 11 domain-containing protein</fullName>
    </recommendedName>
</protein>
<feature type="domain" description="Methyltransferase type 11" evidence="1">
    <location>
        <begin position="157"/>
        <end position="205"/>
    </location>
</feature>
<dbReference type="Pfam" id="PF08241">
    <property type="entry name" value="Methyltransf_11"/>
    <property type="match status" value="1"/>
</dbReference>
<sequence>MHWKYKAFIQNLVASLPEQLALSVYYPIQRRFGGLRRIDPTKRLQAAIETWDRIVATGRNPKGGVFFEVGTGRMVSVPIAYWLMGAKKTITVDLNRYLKHELILESLDYIRTNRSQMEQLFAERLIPDRFDFLCELAEAHPSIDTILTSFQVEYASPADAAHTHLASDSIDYHTSYTVLEHIPPQVLADILSEAQRITKPHGLIVHGVDYTDHFSHNDSTIDAINFLQFTTREWDRLAGNRFMYMNRLRHSDYLRTFNKSGLEIVADDPQIDPSLVAKVQQGDAPLAAEFKDRPADDLAATFAWIVASPAQALAKCG</sequence>
<dbReference type="Proteomes" id="UP000315750">
    <property type="component" value="Chromosome"/>
</dbReference>
<name>A0A518AKT5_9BACT</name>